<name>A0A4R6RHW2_9BURK</name>
<reference evidence="3 4" key="1">
    <citation type="submission" date="2019-03" db="EMBL/GenBank/DDBJ databases">
        <title>Genomic Encyclopedia of Type Strains, Phase IV (KMG-IV): sequencing the most valuable type-strain genomes for metagenomic binning, comparative biology and taxonomic classification.</title>
        <authorList>
            <person name="Goeker M."/>
        </authorList>
    </citation>
    <scope>NUCLEOTIDE SEQUENCE [LARGE SCALE GENOMIC DNA]</scope>
    <source>
        <strain evidence="3 4">DSM 11901</strain>
    </source>
</reference>
<sequence length="248" mass="27313">MPASLGEQHRIVTILDEAFEGIATAKAHAEQNLRNAKSLITTRLAQLFRPDGDMVRLADLAISISDGDHAPPPKASAGVPFITISNINKESRQIDFSETFLVSQAYFDELKTHRRPQPGDVLYTVTGSFGIPVLIEEDRAFCFQRHIGLVRPKPDVDGKWLSYALLSPMAFAQADAGATGTAQRTVSLNVLRNMQMPKLSIEEQRYQAKGLDALAAEVARLASIYQRKLTALTELQQSLLHQAFTGQL</sequence>
<protein>
    <recommendedName>
        <fullName evidence="5">Type I restriction modification DNA specificity protein</fullName>
    </recommendedName>
</protein>
<dbReference type="SUPFAM" id="SSF116734">
    <property type="entry name" value="DNA methylase specificity domain"/>
    <property type="match status" value="1"/>
</dbReference>
<evidence type="ECO:0000256" key="1">
    <source>
        <dbReference type="ARBA" id="ARBA00022747"/>
    </source>
</evidence>
<dbReference type="GO" id="GO:0009307">
    <property type="term" value="P:DNA restriction-modification system"/>
    <property type="evidence" value="ECO:0007669"/>
    <property type="project" value="UniProtKB-KW"/>
</dbReference>
<dbReference type="PANTHER" id="PTHR43140">
    <property type="entry name" value="TYPE-1 RESTRICTION ENZYME ECOKI SPECIFICITY PROTEIN"/>
    <property type="match status" value="1"/>
</dbReference>
<gene>
    <name evidence="3" type="ORF">EV672_102272</name>
</gene>
<dbReference type="InterPro" id="IPR051212">
    <property type="entry name" value="Type-I_RE_S_subunit"/>
</dbReference>
<dbReference type="GO" id="GO:0003677">
    <property type="term" value="F:DNA binding"/>
    <property type="evidence" value="ECO:0007669"/>
    <property type="project" value="UniProtKB-KW"/>
</dbReference>
<keyword evidence="4" id="KW-1185">Reference proteome</keyword>
<evidence type="ECO:0000313" key="4">
    <source>
        <dbReference type="Proteomes" id="UP000294593"/>
    </source>
</evidence>
<accession>A0A4R6RHW2</accession>
<keyword evidence="2" id="KW-0238">DNA-binding</keyword>
<dbReference type="EMBL" id="SNXW01000002">
    <property type="protein sequence ID" value="TDP85922.1"/>
    <property type="molecule type" value="Genomic_DNA"/>
</dbReference>
<dbReference type="AlphaFoldDB" id="A0A4R6RHW2"/>
<organism evidence="3 4">
    <name type="scientific">Aquabacterium commune</name>
    <dbReference type="NCBI Taxonomy" id="70586"/>
    <lineage>
        <taxon>Bacteria</taxon>
        <taxon>Pseudomonadati</taxon>
        <taxon>Pseudomonadota</taxon>
        <taxon>Betaproteobacteria</taxon>
        <taxon>Burkholderiales</taxon>
        <taxon>Aquabacterium</taxon>
    </lineage>
</organism>
<dbReference type="Proteomes" id="UP000294593">
    <property type="component" value="Unassembled WGS sequence"/>
</dbReference>
<comment type="caution">
    <text evidence="3">The sequence shown here is derived from an EMBL/GenBank/DDBJ whole genome shotgun (WGS) entry which is preliminary data.</text>
</comment>
<dbReference type="InterPro" id="IPR044946">
    <property type="entry name" value="Restrct_endonuc_typeI_TRD_sf"/>
</dbReference>
<evidence type="ECO:0000256" key="2">
    <source>
        <dbReference type="ARBA" id="ARBA00023125"/>
    </source>
</evidence>
<keyword evidence="1" id="KW-0680">Restriction system</keyword>
<evidence type="ECO:0000313" key="3">
    <source>
        <dbReference type="EMBL" id="TDP85922.1"/>
    </source>
</evidence>
<dbReference type="Gene3D" id="3.90.220.20">
    <property type="entry name" value="DNA methylase specificity domains"/>
    <property type="match status" value="2"/>
</dbReference>
<proteinExistence type="predicted"/>
<dbReference type="PANTHER" id="PTHR43140:SF1">
    <property type="entry name" value="TYPE I RESTRICTION ENZYME ECOKI SPECIFICITY SUBUNIT"/>
    <property type="match status" value="1"/>
</dbReference>
<evidence type="ECO:0008006" key="5">
    <source>
        <dbReference type="Google" id="ProtNLM"/>
    </source>
</evidence>